<organism evidence="14 15">
    <name type="scientific">Mycobacterium ahvazicum</name>
    <dbReference type="NCBI Taxonomy" id="1964395"/>
    <lineage>
        <taxon>Bacteria</taxon>
        <taxon>Bacillati</taxon>
        <taxon>Actinomycetota</taxon>
        <taxon>Actinomycetes</taxon>
        <taxon>Mycobacteriales</taxon>
        <taxon>Mycobacteriaceae</taxon>
        <taxon>Mycobacterium</taxon>
        <taxon>Mycobacterium simiae complex</taxon>
    </lineage>
</organism>
<protein>
    <recommendedName>
        <fullName evidence="4 11">Guanylate kinase</fullName>
        <ecNumber evidence="3 11">2.7.4.8</ecNumber>
    </recommendedName>
    <alternativeName>
        <fullName evidence="9 11">GMP kinase</fullName>
    </alternativeName>
</protein>
<dbReference type="EC" id="2.7.4.8" evidence="3 11"/>
<evidence type="ECO:0000256" key="2">
    <source>
        <dbReference type="ARBA" id="ARBA00005790"/>
    </source>
</evidence>
<keyword evidence="6 11" id="KW-0547">Nucleotide-binding</keyword>
<evidence type="ECO:0000256" key="12">
    <source>
        <dbReference type="SAM" id="MobiDB-lite"/>
    </source>
</evidence>
<reference evidence="14" key="1">
    <citation type="submission" date="2018-01" db="EMBL/GenBank/DDBJ databases">
        <authorList>
            <consortium name="Urmite Genomes"/>
        </authorList>
    </citation>
    <scope>NUCLEOTIDE SEQUENCE [LARGE SCALE GENOMIC DNA]</scope>
    <source>
        <strain evidence="14">AFP003</strain>
    </source>
</reference>
<evidence type="ECO:0000259" key="13">
    <source>
        <dbReference type="PROSITE" id="PS50052"/>
    </source>
</evidence>
<proteinExistence type="inferred from homology"/>
<dbReference type="InterPro" id="IPR017665">
    <property type="entry name" value="Guanylate_kinase"/>
</dbReference>
<evidence type="ECO:0000256" key="4">
    <source>
        <dbReference type="ARBA" id="ARBA00016296"/>
    </source>
</evidence>
<dbReference type="SUPFAM" id="SSF52540">
    <property type="entry name" value="P-loop containing nucleoside triphosphate hydrolases"/>
    <property type="match status" value="1"/>
</dbReference>
<dbReference type="AlphaFoldDB" id="A0A2K4Y9K8"/>
<evidence type="ECO:0000256" key="7">
    <source>
        <dbReference type="ARBA" id="ARBA00022777"/>
    </source>
</evidence>
<feature type="domain" description="Guanylate kinase-like" evidence="13">
    <location>
        <begin position="55"/>
        <end position="235"/>
    </location>
</feature>
<dbReference type="Proteomes" id="UP000236318">
    <property type="component" value="Unassembled WGS sequence"/>
</dbReference>
<evidence type="ECO:0000256" key="8">
    <source>
        <dbReference type="ARBA" id="ARBA00022840"/>
    </source>
</evidence>
<evidence type="ECO:0000313" key="15">
    <source>
        <dbReference type="Proteomes" id="UP000236318"/>
    </source>
</evidence>
<evidence type="ECO:0000256" key="6">
    <source>
        <dbReference type="ARBA" id="ARBA00022741"/>
    </source>
</evidence>
<dbReference type="NCBIfam" id="TIGR03263">
    <property type="entry name" value="guanyl_kin"/>
    <property type="match status" value="1"/>
</dbReference>
<comment type="subcellular location">
    <subcellularLocation>
        <location evidence="11">Cytoplasm</location>
    </subcellularLocation>
</comment>
<feature type="region of interest" description="Disordered" evidence="12">
    <location>
        <begin position="1"/>
        <end position="48"/>
    </location>
</feature>
<dbReference type="Pfam" id="PF00625">
    <property type="entry name" value="Guanylate_kin"/>
    <property type="match status" value="1"/>
</dbReference>
<accession>A0A2K4Y9K8</accession>
<dbReference type="Gene3D" id="3.30.63.10">
    <property type="entry name" value="Guanylate Kinase phosphate binding domain"/>
    <property type="match status" value="1"/>
</dbReference>
<dbReference type="HAMAP" id="MF_00328">
    <property type="entry name" value="Guanylate_kinase"/>
    <property type="match status" value="1"/>
</dbReference>
<dbReference type="PANTHER" id="PTHR23117">
    <property type="entry name" value="GUANYLATE KINASE-RELATED"/>
    <property type="match status" value="1"/>
</dbReference>
<dbReference type="FunFam" id="3.30.63.10:FF:000002">
    <property type="entry name" value="Guanylate kinase 1"/>
    <property type="match status" value="1"/>
</dbReference>
<dbReference type="PROSITE" id="PS50052">
    <property type="entry name" value="GUANYLATE_KINASE_2"/>
    <property type="match status" value="1"/>
</dbReference>
<dbReference type="CDD" id="cd00071">
    <property type="entry name" value="GMPK"/>
    <property type="match status" value="1"/>
</dbReference>
<evidence type="ECO:0000256" key="10">
    <source>
        <dbReference type="ARBA" id="ARBA00048594"/>
    </source>
</evidence>
<comment type="caution">
    <text evidence="14">The sequence shown here is derived from an EMBL/GenBank/DDBJ whole genome shotgun (WGS) entry which is preliminary data.</text>
</comment>
<keyword evidence="7 11" id="KW-0418">Kinase</keyword>
<sequence>MQAERPEEKADQQARPTCGDAGQLAYGRADSGAPVNVDEGPDAEHHARAEPSGMGRVVVLSGPSAVGKSTVVRCLRERVPNLHFSVSATTRAPRPGEVDGVDYHFVSPARFQQLIDEGALLEWAEIHGGLQRSGTPAAPVRAATGSGFPVLIEVDLAGARAIKKAMPEAVTVFLAPPSWADLEARLRGRGTETPEAMARRLETAREELAAQDDFDQVVVNSQLESACAELVSLLVGNAPGAA</sequence>
<dbReference type="InterPro" id="IPR027417">
    <property type="entry name" value="P-loop_NTPase"/>
</dbReference>
<dbReference type="InterPro" id="IPR008145">
    <property type="entry name" value="GK/Ca_channel_bsu"/>
</dbReference>
<comment type="similarity">
    <text evidence="2 11">Belongs to the guanylate kinase family.</text>
</comment>
<dbReference type="GO" id="GO:0005524">
    <property type="term" value="F:ATP binding"/>
    <property type="evidence" value="ECO:0007669"/>
    <property type="project" value="UniProtKB-UniRule"/>
</dbReference>
<dbReference type="PANTHER" id="PTHR23117:SF13">
    <property type="entry name" value="GUANYLATE KINASE"/>
    <property type="match status" value="1"/>
</dbReference>
<feature type="compositionally biased region" description="Basic and acidic residues" evidence="12">
    <location>
        <begin position="1"/>
        <end position="12"/>
    </location>
</feature>
<evidence type="ECO:0000256" key="3">
    <source>
        <dbReference type="ARBA" id="ARBA00012961"/>
    </source>
</evidence>
<dbReference type="GO" id="GO:0004385">
    <property type="term" value="F:GMP kinase activity"/>
    <property type="evidence" value="ECO:0007669"/>
    <property type="project" value="UniProtKB-UniRule"/>
</dbReference>
<feature type="binding site" evidence="11">
    <location>
        <begin position="62"/>
        <end position="69"/>
    </location>
    <ligand>
        <name>ATP</name>
        <dbReference type="ChEBI" id="CHEBI:30616"/>
    </ligand>
</feature>
<comment type="function">
    <text evidence="1 11">Essential for recycling GMP and indirectly, cGMP.</text>
</comment>
<keyword evidence="15" id="KW-1185">Reference proteome</keyword>
<keyword evidence="5 11" id="KW-0808">Transferase</keyword>
<dbReference type="SMART" id="SM00072">
    <property type="entry name" value="GuKc"/>
    <property type="match status" value="1"/>
</dbReference>
<comment type="catalytic activity">
    <reaction evidence="10 11">
        <text>GMP + ATP = GDP + ADP</text>
        <dbReference type="Rhea" id="RHEA:20780"/>
        <dbReference type="ChEBI" id="CHEBI:30616"/>
        <dbReference type="ChEBI" id="CHEBI:58115"/>
        <dbReference type="ChEBI" id="CHEBI:58189"/>
        <dbReference type="ChEBI" id="CHEBI:456216"/>
        <dbReference type="EC" id="2.7.4.8"/>
    </reaction>
</comment>
<keyword evidence="8 11" id="KW-0067">ATP-binding</keyword>
<gene>
    <name evidence="11" type="primary">gmk</name>
    <name evidence="14" type="ORF">MAAFP003_2145</name>
</gene>
<dbReference type="InterPro" id="IPR008144">
    <property type="entry name" value="Guanylate_kin-like_dom"/>
</dbReference>
<dbReference type="Gene3D" id="3.40.50.300">
    <property type="entry name" value="P-loop containing nucleotide triphosphate hydrolases"/>
    <property type="match status" value="1"/>
</dbReference>
<evidence type="ECO:0000313" key="14">
    <source>
        <dbReference type="EMBL" id="SOX53471.1"/>
    </source>
</evidence>
<evidence type="ECO:0000256" key="9">
    <source>
        <dbReference type="ARBA" id="ARBA00030128"/>
    </source>
</evidence>
<evidence type="ECO:0000256" key="1">
    <source>
        <dbReference type="ARBA" id="ARBA00003531"/>
    </source>
</evidence>
<dbReference type="PROSITE" id="PS00856">
    <property type="entry name" value="GUANYLATE_KINASE_1"/>
    <property type="match status" value="1"/>
</dbReference>
<evidence type="ECO:0000256" key="11">
    <source>
        <dbReference type="HAMAP-Rule" id="MF_00328"/>
    </source>
</evidence>
<keyword evidence="11" id="KW-0963">Cytoplasm</keyword>
<name>A0A2K4Y9K8_9MYCO</name>
<dbReference type="EMBL" id="FXEG02000002">
    <property type="protein sequence ID" value="SOX53471.1"/>
    <property type="molecule type" value="Genomic_DNA"/>
</dbReference>
<dbReference type="InterPro" id="IPR020590">
    <property type="entry name" value="Guanylate_kinase_CS"/>
</dbReference>
<evidence type="ECO:0000256" key="5">
    <source>
        <dbReference type="ARBA" id="ARBA00022679"/>
    </source>
</evidence>
<dbReference type="GO" id="GO:0005829">
    <property type="term" value="C:cytosol"/>
    <property type="evidence" value="ECO:0007669"/>
    <property type="project" value="TreeGrafter"/>
</dbReference>